<dbReference type="InterPro" id="IPR013057">
    <property type="entry name" value="AA_transpt_TM"/>
</dbReference>
<dbReference type="Pfam" id="PF01490">
    <property type="entry name" value="Aa_trans"/>
    <property type="match status" value="1"/>
</dbReference>
<evidence type="ECO:0000256" key="6">
    <source>
        <dbReference type="SAM" id="Phobius"/>
    </source>
</evidence>
<comment type="caution">
    <text evidence="8">The sequence shown here is derived from an EMBL/GenBank/DDBJ whole genome shotgun (WGS) entry which is preliminary data.</text>
</comment>
<feature type="compositionally biased region" description="Basic and acidic residues" evidence="5">
    <location>
        <begin position="285"/>
        <end position="308"/>
    </location>
</feature>
<feature type="domain" description="Amino acid transporter transmembrane" evidence="7">
    <location>
        <begin position="2"/>
        <end position="252"/>
    </location>
</feature>
<evidence type="ECO:0000259" key="7">
    <source>
        <dbReference type="Pfam" id="PF01490"/>
    </source>
</evidence>
<dbReference type="PANTHER" id="PTHR22950:SF188">
    <property type="entry name" value="PROTON-COUPLED AMINO ACID TRANSPORTER 1"/>
    <property type="match status" value="1"/>
</dbReference>
<evidence type="ECO:0000256" key="3">
    <source>
        <dbReference type="ARBA" id="ARBA00022989"/>
    </source>
</evidence>
<sequence>MGPLSLLVIGIVTVHCMSILVKCAHHFCQRLNKPFVDYGETVMYGLESTSSSWLRNHAHWGRHIVDFFLIVTQLGFCCVYFVFLADNFKQVIEAANVTTSNCHSNATLILTPTMDSRLYMLSFLPFLVLLVFIRNLRVLTIFSLLANITMLVSLVMIFQFIVQRIPNPSQLPLVAPWKTYPLFFGTAIFAFEGIGMVLPLENKMKDPRKFPLLLYVGMTIITTLYISLGCLGYLQFGANIRGSITLNLPNCWHLGHPRPPPGPSHLPGGLREQQCPGPHHPTPPGDHHLLLRGDEPPQHHQGRPDQHPGLHGLCGGDV</sequence>
<reference evidence="8 9" key="1">
    <citation type="journal article" date="2020" name="Nature">
        <title>Six reference-quality genomes reveal evolution of bat adaptations.</title>
        <authorList>
            <person name="Jebb D."/>
            <person name="Huang Z."/>
            <person name="Pippel M."/>
            <person name="Hughes G.M."/>
            <person name="Lavrichenko K."/>
            <person name="Devanna P."/>
            <person name="Winkler S."/>
            <person name="Jermiin L.S."/>
            <person name="Skirmuntt E.C."/>
            <person name="Katzourakis A."/>
            <person name="Burkitt-Gray L."/>
            <person name="Ray D.A."/>
            <person name="Sullivan K.A.M."/>
            <person name="Roscito J.G."/>
            <person name="Kirilenko B.M."/>
            <person name="Davalos L.M."/>
            <person name="Corthals A.P."/>
            <person name="Power M.L."/>
            <person name="Jones G."/>
            <person name="Ransome R.D."/>
            <person name="Dechmann D.K.N."/>
            <person name="Locatelli A.G."/>
            <person name="Puechmaille S.J."/>
            <person name="Fedrigo O."/>
            <person name="Jarvis E.D."/>
            <person name="Hiller M."/>
            <person name="Vernes S.C."/>
            <person name="Myers E.W."/>
            <person name="Teeling E.C."/>
        </authorList>
    </citation>
    <scope>NUCLEOTIDE SEQUENCE [LARGE SCALE GENOMIC DNA]</scope>
    <source>
        <strain evidence="8">MRouAeg1</strain>
        <tissue evidence="8">Muscle</tissue>
    </source>
</reference>
<evidence type="ECO:0000256" key="5">
    <source>
        <dbReference type="SAM" id="MobiDB-lite"/>
    </source>
</evidence>
<evidence type="ECO:0000256" key="1">
    <source>
        <dbReference type="ARBA" id="ARBA00004141"/>
    </source>
</evidence>
<comment type="subcellular location">
    <subcellularLocation>
        <location evidence="1">Membrane</location>
        <topology evidence="1">Multi-pass membrane protein</topology>
    </subcellularLocation>
</comment>
<gene>
    <name evidence="8" type="ORF">HJG63_017868</name>
</gene>
<evidence type="ECO:0000313" key="8">
    <source>
        <dbReference type="EMBL" id="KAF6448819.1"/>
    </source>
</evidence>
<evidence type="ECO:0000256" key="4">
    <source>
        <dbReference type="ARBA" id="ARBA00023136"/>
    </source>
</evidence>
<keyword evidence="4 6" id="KW-0472">Membrane</keyword>
<proteinExistence type="predicted"/>
<dbReference type="GO" id="GO:0005774">
    <property type="term" value="C:vacuolar membrane"/>
    <property type="evidence" value="ECO:0007669"/>
    <property type="project" value="TreeGrafter"/>
</dbReference>
<dbReference type="GO" id="GO:0005280">
    <property type="term" value="F:amino acid:proton symporter activity"/>
    <property type="evidence" value="ECO:0007669"/>
    <property type="project" value="TreeGrafter"/>
</dbReference>
<dbReference type="PANTHER" id="PTHR22950">
    <property type="entry name" value="AMINO ACID TRANSPORTER"/>
    <property type="match status" value="1"/>
</dbReference>
<dbReference type="GO" id="GO:0015180">
    <property type="term" value="F:L-alanine transmembrane transporter activity"/>
    <property type="evidence" value="ECO:0007669"/>
    <property type="project" value="TreeGrafter"/>
</dbReference>
<dbReference type="EMBL" id="JACASE010000007">
    <property type="protein sequence ID" value="KAF6448819.1"/>
    <property type="molecule type" value="Genomic_DNA"/>
</dbReference>
<name>A0A7J8FN02_ROUAE</name>
<accession>A0A7J8FN02</accession>
<feature type="transmembrane region" description="Helical" evidence="6">
    <location>
        <begin position="6"/>
        <end position="24"/>
    </location>
</feature>
<feature type="transmembrane region" description="Helical" evidence="6">
    <location>
        <begin position="116"/>
        <end position="133"/>
    </location>
</feature>
<feature type="transmembrane region" description="Helical" evidence="6">
    <location>
        <begin position="64"/>
        <end position="83"/>
    </location>
</feature>
<feature type="region of interest" description="Disordered" evidence="5">
    <location>
        <begin position="259"/>
        <end position="318"/>
    </location>
</feature>
<dbReference type="GO" id="GO:0015193">
    <property type="term" value="F:L-proline transmembrane transporter activity"/>
    <property type="evidence" value="ECO:0007669"/>
    <property type="project" value="TreeGrafter"/>
</dbReference>
<feature type="transmembrane region" description="Helical" evidence="6">
    <location>
        <begin position="182"/>
        <end position="200"/>
    </location>
</feature>
<evidence type="ECO:0000313" key="9">
    <source>
        <dbReference type="Proteomes" id="UP000593571"/>
    </source>
</evidence>
<keyword evidence="3 6" id="KW-1133">Transmembrane helix</keyword>
<keyword evidence="2 6" id="KW-0812">Transmembrane</keyword>
<evidence type="ECO:0000256" key="2">
    <source>
        <dbReference type="ARBA" id="ARBA00022692"/>
    </source>
</evidence>
<keyword evidence="9" id="KW-1185">Reference proteome</keyword>
<protein>
    <submittedName>
        <fullName evidence="8">Solute carrier family 36 member 1</fullName>
    </submittedName>
</protein>
<dbReference type="GO" id="GO:0015187">
    <property type="term" value="F:glycine transmembrane transporter activity"/>
    <property type="evidence" value="ECO:0007669"/>
    <property type="project" value="TreeGrafter"/>
</dbReference>
<feature type="transmembrane region" description="Helical" evidence="6">
    <location>
        <begin position="212"/>
        <end position="234"/>
    </location>
</feature>
<dbReference type="AlphaFoldDB" id="A0A7J8FN02"/>
<dbReference type="Proteomes" id="UP000593571">
    <property type="component" value="Unassembled WGS sequence"/>
</dbReference>
<feature type="transmembrane region" description="Helical" evidence="6">
    <location>
        <begin position="140"/>
        <end position="162"/>
    </location>
</feature>
<organism evidence="8 9">
    <name type="scientific">Rousettus aegyptiacus</name>
    <name type="common">Egyptian fruit bat</name>
    <name type="synonym">Pteropus aegyptiacus</name>
    <dbReference type="NCBI Taxonomy" id="9407"/>
    <lineage>
        <taxon>Eukaryota</taxon>
        <taxon>Metazoa</taxon>
        <taxon>Chordata</taxon>
        <taxon>Craniata</taxon>
        <taxon>Vertebrata</taxon>
        <taxon>Euteleostomi</taxon>
        <taxon>Mammalia</taxon>
        <taxon>Eutheria</taxon>
        <taxon>Laurasiatheria</taxon>
        <taxon>Chiroptera</taxon>
        <taxon>Yinpterochiroptera</taxon>
        <taxon>Pteropodoidea</taxon>
        <taxon>Pteropodidae</taxon>
        <taxon>Rousettinae</taxon>
        <taxon>Rousettus</taxon>
    </lineage>
</organism>